<protein>
    <submittedName>
        <fullName evidence="1">Uncharacterized protein</fullName>
    </submittedName>
</protein>
<proteinExistence type="predicted"/>
<accession>A0A2I1ECA7</accession>
<dbReference type="AlphaFoldDB" id="A0A2I1ECA7"/>
<evidence type="ECO:0000313" key="2">
    <source>
        <dbReference type="Proteomes" id="UP000684084"/>
    </source>
</evidence>
<organism evidence="1 2">
    <name type="scientific">Rhizophagus irregularis</name>
    <dbReference type="NCBI Taxonomy" id="588596"/>
    <lineage>
        <taxon>Eukaryota</taxon>
        <taxon>Fungi</taxon>
        <taxon>Fungi incertae sedis</taxon>
        <taxon>Mucoromycota</taxon>
        <taxon>Glomeromycotina</taxon>
        <taxon>Glomeromycetes</taxon>
        <taxon>Glomerales</taxon>
        <taxon>Glomeraceae</taxon>
        <taxon>Rhizophagus</taxon>
    </lineage>
</organism>
<dbReference type="EMBL" id="CAGKOT010000019">
    <property type="protein sequence ID" value="CAB5364300.1"/>
    <property type="molecule type" value="Genomic_DNA"/>
</dbReference>
<sequence>MSKDTKKSFPILLLDVLTSDLKPKDLHKTISDQLEVKYLSSSAQELDEIEGIMFGRASRLISLMTMKIKRDVKNVHFLIDTESSETFVCEKVLNSFNLTVVTQTTICMYNFYLT</sequence>
<dbReference type="Proteomes" id="UP000684084">
    <property type="component" value="Unassembled WGS sequence"/>
</dbReference>
<name>A0A2I1ECA7_9GLOM</name>
<dbReference type="OrthoDB" id="2323380at2759"/>
<gene>
    <name evidence="1" type="ORF">CHRIB12_LOCUS9931</name>
</gene>
<dbReference type="VEuPathDB" id="FungiDB:RhiirFUN_003634"/>
<comment type="caution">
    <text evidence="1">The sequence shown here is derived from an EMBL/GenBank/DDBJ whole genome shotgun (WGS) entry which is preliminary data.</text>
</comment>
<dbReference type="VEuPathDB" id="FungiDB:RhiirA1_540691"/>
<reference evidence="1" key="1">
    <citation type="submission" date="2020-05" db="EMBL/GenBank/DDBJ databases">
        <authorList>
            <person name="Rincon C."/>
            <person name="Sanders R I."/>
            <person name="Robbins C."/>
            <person name="Chaturvedi A."/>
        </authorList>
    </citation>
    <scope>NUCLEOTIDE SEQUENCE</scope>
    <source>
        <strain evidence="1">CHB12</strain>
    </source>
</reference>
<evidence type="ECO:0000313" key="1">
    <source>
        <dbReference type="EMBL" id="CAB5364300.1"/>
    </source>
</evidence>
<dbReference type="VEuPathDB" id="FungiDB:FUN_021753"/>